<dbReference type="InterPro" id="IPR058792">
    <property type="entry name" value="Beta-barrel_RND_2"/>
</dbReference>
<dbReference type="Gene3D" id="2.40.30.170">
    <property type="match status" value="1"/>
</dbReference>
<reference evidence="4" key="1">
    <citation type="submission" date="2023-07" db="EMBL/GenBank/DDBJ databases">
        <authorList>
            <person name="Colorado M.A."/>
            <person name="Villamil L.M."/>
            <person name="Melo J.F."/>
            <person name="Rodriguez J.A."/>
            <person name="Ruiz R.Y."/>
        </authorList>
    </citation>
    <scope>NUCLEOTIDE SEQUENCE [LARGE SCALE GENOMIC DNA]</scope>
    <source>
        <strain evidence="4">C33</strain>
    </source>
</reference>
<dbReference type="RefSeq" id="WP_320314015.1">
    <property type="nucleotide sequence ID" value="NZ_JAVIKH010000011.1"/>
</dbReference>
<dbReference type="PANTHER" id="PTHR30469">
    <property type="entry name" value="MULTIDRUG RESISTANCE PROTEIN MDTA"/>
    <property type="match status" value="1"/>
</dbReference>
<dbReference type="SUPFAM" id="SSF111369">
    <property type="entry name" value="HlyD-like secretion proteins"/>
    <property type="match status" value="1"/>
</dbReference>
<evidence type="ECO:0000313" key="3">
    <source>
        <dbReference type="EMBL" id="MDX8336630.1"/>
    </source>
</evidence>
<protein>
    <submittedName>
        <fullName evidence="3">Efflux RND transporter periplasmic adaptor subunit</fullName>
    </submittedName>
</protein>
<dbReference type="Proteomes" id="UP001279681">
    <property type="component" value="Unassembled WGS sequence"/>
</dbReference>
<dbReference type="Gene3D" id="1.10.287.470">
    <property type="entry name" value="Helix hairpin bin"/>
    <property type="match status" value="1"/>
</dbReference>
<dbReference type="PANTHER" id="PTHR30469:SF33">
    <property type="entry name" value="SLR1207 PROTEIN"/>
    <property type="match status" value="1"/>
</dbReference>
<comment type="similarity">
    <text evidence="1">Belongs to the membrane fusion protein (MFP) (TC 8.A.1) family.</text>
</comment>
<keyword evidence="4" id="KW-1185">Reference proteome</keyword>
<evidence type="ECO:0000259" key="2">
    <source>
        <dbReference type="Pfam" id="PF25954"/>
    </source>
</evidence>
<name>A0ABU4WAR0_9FUSO</name>
<dbReference type="PROSITE" id="PS51257">
    <property type="entry name" value="PROKAR_LIPOPROTEIN"/>
    <property type="match status" value="1"/>
</dbReference>
<feature type="domain" description="CusB-like beta-barrel" evidence="2">
    <location>
        <begin position="207"/>
        <end position="278"/>
    </location>
</feature>
<dbReference type="EMBL" id="JAVIKH010000011">
    <property type="protein sequence ID" value="MDX8336630.1"/>
    <property type="molecule type" value="Genomic_DNA"/>
</dbReference>
<gene>
    <name evidence="3" type="ORF">RFV38_08990</name>
</gene>
<sequence>MKKILMTLLCTAALIGCGEKKAVEETKVEILKDIKSQELKTQNIKSTKTYNGNIIPLKEVSIVTPTGGYVKDIKYKNGDNINSGMIILVLNDAATEASYFESEGTLIKAKSNYSTSKVSFEKYKKLFEKKLISEELYLQSKNSLEQSLGELKIAEANFIRANDNYKRLIVKSEINGIVTDLKVKEKEKVPSDSKILTVVDNNKMEIKIAVSGEDVNNISVGKEAKIYITDLNKTVLGKVSEVNLSADADTKKYEVKIEMPNSDKSILKGMYGKVEMEQKDVHGIFVPQEAVMIKDLYSYVAVVRDNKAIIYKVNLGISQGNLQEIYFDDFKDGDKVVVQGQYLLNNNDKVREI</sequence>
<comment type="caution">
    <text evidence="3">The sequence shown here is derived from an EMBL/GenBank/DDBJ whole genome shotgun (WGS) entry which is preliminary data.</text>
</comment>
<organism evidence="3 4">
    <name type="scientific">Candidatus Cetobacterium colombiensis</name>
    <dbReference type="NCBI Taxonomy" id="3073100"/>
    <lineage>
        <taxon>Bacteria</taxon>
        <taxon>Fusobacteriati</taxon>
        <taxon>Fusobacteriota</taxon>
        <taxon>Fusobacteriia</taxon>
        <taxon>Fusobacteriales</taxon>
        <taxon>Fusobacteriaceae</taxon>
        <taxon>Cetobacterium</taxon>
    </lineage>
</organism>
<proteinExistence type="inferred from homology"/>
<evidence type="ECO:0000313" key="4">
    <source>
        <dbReference type="Proteomes" id="UP001279681"/>
    </source>
</evidence>
<dbReference type="Pfam" id="PF25954">
    <property type="entry name" value="Beta-barrel_RND_2"/>
    <property type="match status" value="1"/>
</dbReference>
<dbReference type="InterPro" id="IPR006143">
    <property type="entry name" value="RND_pump_MFP"/>
</dbReference>
<evidence type="ECO:0000256" key="1">
    <source>
        <dbReference type="ARBA" id="ARBA00009477"/>
    </source>
</evidence>
<dbReference type="NCBIfam" id="TIGR01730">
    <property type="entry name" value="RND_mfp"/>
    <property type="match status" value="1"/>
</dbReference>
<dbReference type="Gene3D" id="2.40.420.20">
    <property type="match status" value="1"/>
</dbReference>
<dbReference type="Gene3D" id="2.40.50.100">
    <property type="match status" value="1"/>
</dbReference>
<accession>A0ABU4WAR0</accession>